<evidence type="ECO:0000256" key="1">
    <source>
        <dbReference type="ARBA" id="ARBA00022441"/>
    </source>
</evidence>
<dbReference type="PANTHER" id="PTHR46260:SF3">
    <property type="entry name" value="RING-TYPE DOMAIN-CONTAINING PROTEIN"/>
    <property type="match status" value="1"/>
</dbReference>
<evidence type="ECO:0000313" key="4">
    <source>
        <dbReference type="EMBL" id="EAR98982.2"/>
    </source>
</evidence>
<keyword evidence="5" id="KW-1185">Reference proteome</keyword>
<dbReference type="InterPro" id="IPR015915">
    <property type="entry name" value="Kelch-typ_b-propeller"/>
</dbReference>
<dbReference type="CDD" id="cd19756">
    <property type="entry name" value="Bbox2"/>
    <property type="match status" value="1"/>
</dbReference>
<dbReference type="Proteomes" id="UP000009168">
    <property type="component" value="Unassembled WGS sequence"/>
</dbReference>
<dbReference type="HOGENOM" id="CLU_016193_0_0_1"/>
<protein>
    <submittedName>
        <fullName evidence="4">Kelch motif protein</fullName>
    </submittedName>
</protein>
<sequence>MSRILSREDENSYKESQQMITSITRNIRPVKCKDHQEENYTNFCMSKDCMRALCPDCMERHTQFHKQNSTYPDLQSIKSVKVKCKQKLMEIKNNIDQLYDQIEDLIQNQNLDESDEGIKKINTVRDTIIYQVNSYFDQLLDKYRARVSAMIEKDEKIKYIQDRLSLMSDEIEIMSAKMEGTAAQIDAFNEVQNLDLNGQLNDIEIQVQDILNIQQRQSIDIIVEESKIRMLKTDLVQYIRLGQYIFYDQQEQLNQQAISQPQQSLIANQSPIQENKSKYQEEINTSFPDHVDTDPSFDNKYMQSNQNSFYAADESQIAQIEINQNSYYESGCPHKIIPYYNYQNKKLYMIDATTFELRNEVSINEFIADQGRTVITPRGDIYMIGGILRNSDTEKVFKYDYTEEKFTERQSMIYARSSFAAVYVDKFIYVIGGKRDGLACSECEKYDLVQNKWKAIANLNYSAFSSSVCTFGNNYLYKFGGIGPGQVQNNNYVERYDIQQNYWQIINLMHEDITGIHSIGPQKMFALFFNSGAIQINDSTIFVFGGQLEKKMQKSSFCFNIKKEKTNNQQNIMHVLNRFDYIPLPSAGSFTSNPIIHNNKIICLQNIDNSVGQGQSSIYSKKKLLVFDGTNWIETIYNFN</sequence>
<dbReference type="eggNOG" id="KOG4441">
    <property type="taxonomic scope" value="Eukaryota"/>
</dbReference>
<dbReference type="SMART" id="SM00612">
    <property type="entry name" value="Kelch"/>
    <property type="match status" value="2"/>
</dbReference>
<keyword evidence="2" id="KW-0677">Repeat</keyword>
<dbReference type="AlphaFoldDB" id="Q23R59"/>
<keyword evidence="3" id="KW-0175">Coiled coil</keyword>
<dbReference type="Gene3D" id="2.120.10.80">
    <property type="entry name" value="Kelch-type beta propeller"/>
    <property type="match status" value="1"/>
</dbReference>
<feature type="coiled-coil region" evidence="3">
    <location>
        <begin position="81"/>
        <end position="108"/>
    </location>
</feature>
<name>Q23R59_TETTS</name>
<dbReference type="InParanoid" id="Q23R59"/>
<dbReference type="KEGG" id="tet:TTHERM_00849250"/>
<dbReference type="OrthoDB" id="304846at2759"/>
<evidence type="ECO:0000256" key="2">
    <source>
        <dbReference type="ARBA" id="ARBA00022737"/>
    </source>
</evidence>
<accession>Q23R59</accession>
<dbReference type="RefSeq" id="XP_001019227.2">
    <property type="nucleotide sequence ID" value="XM_001019227.2"/>
</dbReference>
<proteinExistence type="predicted"/>
<keyword evidence="1" id="KW-0880">Kelch repeat</keyword>
<evidence type="ECO:0000313" key="5">
    <source>
        <dbReference type="Proteomes" id="UP000009168"/>
    </source>
</evidence>
<dbReference type="SUPFAM" id="SSF117281">
    <property type="entry name" value="Kelch motif"/>
    <property type="match status" value="1"/>
</dbReference>
<dbReference type="Pfam" id="PF01344">
    <property type="entry name" value="Kelch_1"/>
    <property type="match status" value="2"/>
</dbReference>
<dbReference type="InterPro" id="IPR051746">
    <property type="entry name" value="Kelch_domain_containing_8"/>
</dbReference>
<dbReference type="PANTHER" id="PTHR46260">
    <property type="entry name" value="RING-TYPE DOMAIN-CONTAINING PROTEIN"/>
    <property type="match status" value="1"/>
</dbReference>
<reference evidence="5" key="1">
    <citation type="journal article" date="2006" name="PLoS Biol.">
        <title>Macronuclear genome sequence of the ciliate Tetrahymena thermophila, a model eukaryote.</title>
        <authorList>
            <person name="Eisen J.A."/>
            <person name="Coyne R.S."/>
            <person name="Wu M."/>
            <person name="Wu D."/>
            <person name="Thiagarajan M."/>
            <person name="Wortman J.R."/>
            <person name="Badger J.H."/>
            <person name="Ren Q."/>
            <person name="Amedeo P."/>
            <person name="Jones K.M."/>
            <person name="Tallon L.J."/>
            <person name="Delcher A.L."/>
            <person name="Salzberg S.L."/>
            <person name="Silva J.C."/>
            <person name="Haas B.J."/>
            <person name="Majoros W.H."/>
            <person name="Farzad M."/>
            <person name="Carlton J.M."/>
            <person name="Smith R.K. Jr."/>
            <person name="Garg J."/>
            <person name="Pearlman R.E."/>
            <person name="Karrer K.M."/>
            <person name="Sun L."/>
            <person name="Manning G."/>
            <person name="Elde N.C."/>
            <person name="Turkewitz A.P."/>
            <person name="Asai D.J."/>
            <person name="Wilkes D.E."/>
            <person name="Wang Y."/>
            <person name="Cai H."/>
            <person name="Collins K."/>
            <person name="Stewart B.A."/>
            <person name="Lee S.R."/>
            <person name="Wilamowska K."/>
            <person name="Weinberg Z."/>
            <person name="Ruzzo W.L."/>
            <person name="Wloga D."/>
            <person name="Gaertig J."/>
            <person name="Frankel J."/>
            <person name="Tsao C.-C."/>
            <person name="Gorovsky M.A."/>
            <person name="Keeling P.J."/>
            <person name="Waller R.F."/>
            <person name="Patron N.J."/>
            <person name="Cherry J.M."/>
            <person name="Stover N.A."/>
            <person name="Krieger C.J."/>
            <person name="del Toro C."/>
            <person name="Ryder H.F."/>
            <person name="Williamson S.C."/>
            <person name="Barbeau R.A."/>
            <person name="Hamilton E.P."/>
            <person name="Orias E."/>
        </authorList>
    </citation>
    <scope>NUCLEOTIDE SEQUENCE [LARGE SCALE GENOMIC DNA]</scope>
    <source>
        <strain evidence="5">SB210</strain>
    </source>
</reference>
<organism evidence="4 5">
    <name type="scientific">Tetrahymena thermophila (strain SB210)</name>
    <dbReference type="NCBI Taxonomy" id="312017"/>
    <lineage>
        <taxon>Eukaryota</taxon>
        <taxon>Sar</taxon>
        <taxon>Alveolata</taxon>
        <taxon>Ciliophora</taxon>
        <taxon>Intramacronucleata</taxon>
        <taxon>Oligohymenophorea</taxon>
        <taxon>Hymenostomatida</taxon>
        <taxon>Tetrahymenina</taxon>
        <taxon>Tetrahymenidae</taxon>
        <taxon>Tetrahymena</taxon>
    </lineage>
</organism>
<dbReference type="GeneID" id="7834856"/>
<dbReference type="InterPro" id="IPR006652">
    <property type="entry name" value="Kelch_1"/>
</dbReference>
<dbReference type="STRING" id="312017.Q23R59"/>
<gene>
    <name evidence="4" type="ORF">TTHERM_00849250</name>
</gene>
<dbReference type="EMBL" id="GG662645">
    <property type="protein sequence ID" value="EAR98982.2"/>
    <property type="molecule type" value="Genomic_DNA"/>
</dbReference>
<evidence type="ECO:0000256" key="3">
    <source>
        <dbReference type="SAM" id="Coils"/>
    </source>
</evidence>